<feature type="compositionally biased region" description="Low complexity" evidence="1">
    <location>
        <begin position="303"/>
        <end position="320"/>
    </location>
</feature>
<evidence type="ECO:0000259" key="2">
    <source>
        <dbReference type="Pfam" id="PF05157"/>
    </source>
</evidence>
<evidence type="ECO:0000256" key="1">
    <source>
        <dbReference type="SAM" id="MobiDB-lite"/>
    </source>
</evidence>
<feature type="compositionally biased region" description="Polar residues" evidence="1">
    <location>
        <begin position="321"/>
        <end position="331"/>
    </location>
</feature>
<protein>
    <submittedName>
        <fullName evidence="3">General secretion pathway protein GspE</fullName>
    </submittedName>
</protein>
<name>A0ABX7NH74_9BACT</name>
<dbReference type="SUPFAM" id="SSF160246">
    <property type="entry name" value="EspE N-terminal domain-like"/>
    <property type="match status" value="1"/>
</dbReference>
<sequence length="651" mass="67125">MRLGEQLLKDGLVTAAALEEALEAQVVHGGRLGTNLVELGLVSEVDLARTLGTLLNCAFASGEMVPDAKALELVPANQADDKELLPMRVDATRLSVAVVNPHDFTTLDAIAFKTGKRVVPVVIPEFRMNQLLRRYAKAFRPLRAIDMNAVRPRPKPGSREEADLVKSREKPPDLMSEEEFQSLYAQALSGGADDEVELGAEEIITGIEVSDAPPAVHGQFASVRAQPQAMQGQPSAGAGRAAPAQHPGAPFAGHAGATVVPSRPPSPAVHAPPVPSPSHGVHAQASGPSPVGPARGGQPPSHAAPAPFPTAQAQPGAQAPRSTEQVPSRGTQVPPGVGQTAHGVPSSGAQASHPSAQVPPGAGQMAHGVPPSGAQAQHPSAQVPPGAGQMAHGVPSSGAQAQHPSAQIPPGAGQTVHGVPPFGAQAAHPSAQVPSGAASSVHGVPPFGAQVPPPAGGARPLAGQSPSGVQAPPVGGLPSAPPPVPEPPLSPLSFSEAQAELARSLDREDVARTVLRFAAGKWRRNLLLSVQGSLVTGWHGMGSGVRESSVRRIGVALREQSTFRLVRDTRSHYIGPIRRDGAMAVFYKLLGGGFPTTAVILPLLVRGKVVHLLYVDNGPDQLTPPDVGELLILSQSVGRSYEAMMKRRKGT</sequence>
<feature type="compositionally biased region" description="Low complexity" evidence="1">
    <location>
        <begin position="241"/>
        <end position="261"/>
    </location>
</feature>
<keyword evidence="4" id="KW-1185">Reference proteome</keyword>
<feature type="compositionally biased region" description="Basic and acidic residues" evidence="1">
    <location>
        <begin position="157"/>
        <end position="172"/>
    </location>
</feature>
<feature type="compositionally biased region" description="Pro residues" evidence="1">
    <location>
        <begin position="262"/>
        <end position="276"/>
    </location>
</feature>
<reference evidence="3 4" key="1">
    <citation type="submission" date="2021-02" db="EMBL/GenBank/DDBJ databases">
        <title>De Novo genome assembly of isolated myxobacteria.</title>
        <authorList>
            <person name="Stevens D.C."/>
        </authorList>
    </citation>
    <scope>NUCLEOTIDE SEQUENCE [LARGE SCALE GENOMIC DNA]</scope>
    <source>
        <strain evidence="3 4">SCHIC003</strain>
    </source>
</reference>
<feature type="region of interest" description="Disordered" evidence="1">
    <location>
        <begin position="150"/>
        <end position="175"/>
    </location>
</feature>
<dbReference type="InterPro" id="IPR037257">
    <property type="entry name" value="T2SS_E_N_sf"/>
</dbReference>
<accession>A0ABX7NH74</accession>
<evidence type="ECO:0000313" key="4">
    <source>
        <dbReference type="Proteomes" id="UP000663090"/>
    </source>
</evidence>
<dbReference type="InterPro" id="IPR007831">
    <property type="entry name" value="T2SS_GspE_N"/>
</dbReference>
<dbReference type="EMBL" id="CP071091">
    <property type="protein sequence ID" value="QSQ18110.1"/>
    <property type="molecule type" value="Genomic_DNA"/>
</dbReference>
<organism evidence="3 4">
    <name type="scientific">Myxococcus landrumensis</name>
    <dbReference type="NCBI Taxonomy" id="2813577"/>
    <lineage>
        <taxon>Bacteria</taxon>
        <taxon>Pseudomonadati</taxon>
        <taxon>Myxococcota</taxon>
        <taxon>Myxococcia</taxon>
        <taxon>Myxococcales</taxon>
        <taxon>Cystobacterineae</taxon>
        <taxon>Myxococcaceae</taxon>
        <taxon>Myxococcus</taxon>
    </lineage>
</organism>
<dbReference type="Gene3D" id="1.10.40.70">
    <property type="match status" value="1"/>
</dbReference>
<dbReference type="Proteomes" id="UP000663090">
    <property type="component" value="Chromosome"/>
</dbReference>
<gene>
    <name evidence="3" type="ORF">JY572_02090</name>
</gene>
<proteinExistence type="predicted"/>
<evidence type="ECO:0000313" key="3">
    <source>
        <dbReference type="EMBL" id="QSQ18110.1"/>
    </source>
</evidence>
<feature type="domain" description="Type II secretion system protein GspE N-terminal" evidence="2">
    <location>
        <begin position="63"/>
        <end position="136"/>
    </location>
</feature>
<feature type="region of interest" description="Disordered" evidence="1">
    <location>
        <begin position="223"/>
        <end position="492"/>
    </location>
</feature>
<dbReference type="Pfam" id="PF05157">
    <property type="entry name" value="MshEN"/>
    <property type="match status" value="1"/>
</dbReference>
<dbReference type="Gene3D" id="3.30.300.160">
    <property type="entry name" value="Type II secretion system, protein E, N-terminal domain"/>
    <property type="match status" value="1"/>
</dbReference>
<feature type="compositionally biased region" description="Pro residues" evidence="1">
    <location>
        <begin position="479"/>
        <end position="490"/>
    </location>
</feature>